<dbReference type="OrthoDB" id="2688210at2759"/>
<keyword evidence="3" id="KW-1185">Reference proteome</keyword>
<dbReference type="Proteomes" id="UP000310158">
    <property type="component" value="Unassembled WGS sequence"/>
</dbReference>
<evidence type="ECO:0000313" key="2">
    <source>
        <dbReference type="EMBL" id="THH13682.1"/>
    </source>
</evidence>
<feature type="non-terminal residue" evidence="2">
    <location>
        <position position="352"/>
    </location>
</feature>
<reference evidence="2 3" key="1">
    <citation type="submission" date="2019-02" db="EMBL/GenBank/DDBJ databases">
        <title>Genome sequencing of the rare red list fungi Bondarzewia mesenterica.</title>
        <authorList>
            <person name="Buettner E."/>
            <person name="Kellner H."/>
        </authorList>
    </citation>
    <scope>NUCLEOTIDE SEQUENCE [LARGE SCALE GENOMIC DNA]</scope>
    <source>
        <strain evidence="2 3">DSM 108281</strain>
    </source>
</reference>
<protein>
    <submittedName>
        <fullName evidence="2">Uncharacterized protein</fullName>
    </submittedName>
</protein>
<dbReference type="AlphaFoldDB" id="A0A4S4LN84"/>
<keyword evidence="1" id="KW-0175">Coiled coil</keyword>
<proteinExistence type="predicted"/>
<evidence type="ECO:0000313" key="3">
    <source>
        <dbReference type="Proteomes" id="UP000310158"/>
    </source>
</evidence>
<organism evidence="2 3">
    <name type="scientific">Bondarzewia mesenterica</name>
    <dbReference type="NCBI Taxonomy" id="1095465"/>
    <lineage>
        <taxon>Eukaryota</taxon>
        <taxon>Fungi</taxon>
        <taxon>Dikarya</taxon>
        <taxon>Basidiomycota</taxon>
        <taxon>Agaricomycotina</taxon>
        <taxon>Agaricomycetes</taxon>
        <taxon>Russulales</taxon>
        <taxon>Bondarzewiaceae</taxon>
        <taxon>Bondarzewia</taxon>
    </lineage>
</organism>
<feature type="coiled-coil region" evidence="1">
    <location>
        <begin position="56"/>
        <end position="102"/>
    </location>
</feature>
<accession>A0A4S4LN84</accession>
<gene>
    <name evidence="2" type="ORF">EW146_g6576</name>
</gene>
<dbReference type="EMBL" id="SGPL01000335">
    <property type="protein sequence ID" value="THH13682.1"/>
    <property type="molecule type" value="Genomic_DNA"/>
</dbReference>
<name>A0A4S4LN84_9AGAM</name>
<comment type="caution">
    <text evidence="2">The sequence shown here is derived from an EMBL/GenBank/DDBJ whole genome shotgun (WGS) entry which is preliminary data.</text>
</comment>
<evidence type="ECO:0000256" key="1">
    <source>
        <dbReference type="SAM" id="Coils"/>
    </source>
</evidence>
<sequence length="352" mass="40283">MPPAIPNPDFETCPNFASDHYLTLRQELINANPASSHEAVAQRLADSWLLEHQARVDAYTAQQLQVQAEREQAELEEADRQRDEAAQKQQESQQEITKMHERFGKADANTMVDVHLPARPSTYALEKLRKCEYVELYYFTPQGCQEAASSIHDSSDSTYAIAEIGDKLTLKNSSATSSRHVIKDVDLSWEQVEVARPVFLQYIATVPWPQEYIDWHMEFFYHLGSHPHRGRVPYGPQVLVHYQARVRRQWHDALSHKEGFNLGSINELLLTKIYNELQQDEKSTSIQRLVRPPPFFQPNTALTILLPLLSFVHHPRFTCGLVLPLPAPHAPHATSRYHSLLPMLPYCAHLAV</sequence>